<dbReference type="EC" id="2.7.7.74" evidence="4"/>
<evidence type="ECO:0000256" key="9">
    <source>
        <dbReference type="ARBA" id="ARBA00049235"/>
    </source>
</evidence>
<evidence type="ECO:0000256" key="7">
    <source>
        <dbReference type="ARBA" id="ARBA00022679"/>
    </source>
</evidence>
<comment type="catalytic activity">
    <reaction evidence="9">
        <text>CDP-1L-myo-inositol + 1D-myo-inositol 3-phosphate = bis(1L-myo-inositol) 3,1'-phosphate 1-phosphate + CMP + H(+)</text>
        <dbReference type="Rhea" id="RHEA:31327"/>
        <dbReference type="ChEBI" id="CHEBI:15378"/>
        <dbReference type="ChEBI" id="CHEBI:58401"/>
        <dbReference type="ChEBI" id="CHEBI:60377"/>
        <dbReference type="ChEBI" id="CHEBI:62573"/>
        <dbReference type="ChEBI" id="CHEBI:62576"/>
        <dbReference type="EC" id="2.7.8.34"/>
    </reaction>
</comment>
<dbReference type="Proteomes" id="UP000001366">
    <property type="component" value="Chromosome"/>
</dbReference>
<dbReference type="PANTHER" id="PTHR43584">
    <property type="entry name" value="NUCLEOTIDYL TRANSFERASE"/>
    <property type="match status" value="1"/>
</dbReference>
<dbReference type="PaxDb" id="123214-PERMA_1921"/>
<gene>
    <name evidence="13" type="ordered locus">PERMA_1921</name>
</gene>
<dbReference type="GO" id="GO:0008654">
    <property type="term" value="P:phospholipid biosynthetic process"/>
    <property type="evidence" value="ECO:0007669"/>
    <property type="project" value="InterPro"/>
</dbReference>
<evidence type="ECO:0000313" key="14">
    <source>
        <dbReference type="Proteomes" id="UP000001366"/>
    </source>
</evidence>
<evidence type="ECO:0000256" key="11">
    <source>
        <dbReference type="SAM" id="Phobius"/>
    </source>
</evidence>
<dbReference type="SUPFAM" id="SSF53448">
    <property type="entry name" value="Nucleotide-diphospho-sugar transferases"/>
    <property type="match status" value="1"/>
</dbReference>
<dbReference type="InterPro" id="IPR029044">
    <property type="entry name" value="Nucleotide-diphossugar_trans"/>
</dbReference>
<dbReference type="InterPro" id="IPR043130">
    <property type="entry name" value="CDP-OH_PTrfase_TM_dom"/>
</dbReference>
<proteinExistence type="inferred from homology"/>
<dbReference type="Gene3D" id="1.20.120.1760">
    <property type="match status" value="1"/>
</dbReference>
<dbReference type="GO" id="GO:0016020">
    <property type="term" value="C:membrane"/>
    <property type="evidence" value="ECO:0007669"/>
    <property type="project" value="InterPro"/>
</dbReference>
<comment type="similarity">
    <text evidence="2">In the C-terminal section; belongs to the CDP-alcohol phosphatidyltransferase class-I family.</text>
</comment>
<evidence type="ECO:0000256" key="1">
    <source>
        <dbReference type="ARBA" id="ARBA00000729"/>
    </source>
</evidence>
<dbReference type="InterPro" id="IPR000462">
    <property type="entry name" value="CDP-OH_P_trans"/>
</dbReference>
<feature type="transmembrane region" description="Helical" evidence="11">
    <location>
        <begin position="334"/>
        <end position="354"/>
    </location>
</feature>
<comment type="similarity">
    <text evidence="10">Belongs to the CDP-alcohol phosphatidyltransferase class-I family.</text>
</comment>
<dbReference type="eggNOG" id="COG1213">
    <property type="taxonomic scope" value="Bacteria"/>
</dbReference>
<evidence type="ECO:0000256" key="3">
    <source>
        <dbReference type="ARBA" id="ARBA00007897"/>
    </source>
</evidence>
<evidence type="ECO:0000256" key="5">
    <source>
        <dbReference type="ARBA" id="ARBA00013268"/>
    </source>
</evidence>
<dbReference type="PANTHER" id="PTHR43584:SF8">
    <property type="entry name" value="N-ACETYLMURAMATE ALPHA-1-PHOSPHATE URIDYLYLTRANSFERASE"/>
    <property type="match status" value="1"/>
</dbReference>
<dbReference type="KEGG" id="pmx:PERMA_1921"/>
<evidence type="ECO:0000256" key="6">
    <source>
        <dbReference type="ARBA" id="ARBA00018322"/>
    </source>
</evidence>
<keyword evidence="11" id="KW-1133">Transmembrane helix</keyword>
<name>C0QSN6_PERMH</name>
<dbReference type="AlphaFoldDB" id="C0QSN6"/>
<dbReference type="RefSeq" id="WP_012675332.1">
    <property type="nucleotide sequence ID" value="NC_012440.1"/>
</dbReference>
<dbReference type="STRING" id="123214.PERMA_1921"/>
<reference evidence="13 14" key="1">
    <citation type="journal article" date="2009" name="J. Bacteriol.">
        <title>Complete and draft genome sequences of six members of the Aquificales.</title>
        <authorList>
            <person name="Reysenbach A.L."/>
            <person name="Hamamura N."/>
            <person name="Podar M."/>
            <person name="Griffiths E."/>
            <person name="Ferreira S."/>
            <person name="Hochstein R."/>
            <person name="Heidelberg J."/>
            <person name="Johnson J."/>
            <person name="Mead D."/>
            <person name="Pohorille A."/>
            <person name="Sarmiento M."/>
            <person name="Schweighofer K."/>
            <person name="Seshadri R."/>
            <person name="Voytek M.A."/>
        </authorList>
    </citation>
    <scope>NUCLEOTIDE SEQUENCE [LARGE SCALE GENOMIC DNA]</scope>
    <source>
        <strain evidence="14">DSM 14350 / EX-H1</strain>
    </source>
</reference>
<dbReference type="GO" id="GO:0016779">
    <property type="term" value="F:nucleotidyltransferase activity"/>
    <property type="evidence" value="ECO:0007669"/>
    <property type="project" value="UniProtKB-KW"/>
</dbReference>
<keyword evidence="14" id="KW-1185">Reference proteome</keyword>
<evidence type="ECO:0000256" key="2">
    <source>
        <dbReference type="ARBA" id="ARBA00006982"/>
    </source>
</evidence>
<dbReference type="Pfam" id="PF12804">
    <property type="entry name" value="NTP_transf_3"/>
    <property type="match status" value="1"/>
</dbReference>
<dbReference type="InterPro" id="IPR048254">
    <property type="entry name" value="CDP_ALCOHOL_P_TRANSF_CS"/>
</dbReference>
<dbReference type="eggNOG" id="COG0558">
    <property type="taxonomic scope" value="Bacteria"/>
</dbReference>
<dbReference type="GO" id="GO:0016780">
    <property type="term" value="F:phosphotransferase activity, for other substituted phosphate groups"/>
    <property type="evidence" value="ECO:0007669"/>
    <property type="project" value="InterPro"/>
</dbReference>
<keyword evidence="11" id="KW-0472">Membrane</keyword>
<dbReference type="Gene3D" id="3.90.550.10">
    <property type="entry name" value="Spore Coat Polysaccharide Biosynthesis Protein SpsA, Chain A"/>
    <property type="match status" value="1"/>
</dbReference>
<protein>
    <recommendedName>
        <fullName evidence="6">Bifunctional IPC transferase and DIPP synthase</fullName>
        <ecNumber evidence="4">2.7.7.74</ecNumber>
        <ecNumber evidence="5">2.7.8.34</ecNumber>
    </recommendedName>
</protein>
<dbReference type="InterPro" id="IPR025877">
    <property type="entry name" value="MobA-like_NTP_Trfase"/>
</dbReference>
<comment type="catalytic activity">
    <reaction evidence="1">
        <text>1D-myo-inositol 3-phosphate + CTP + H(+) = CDP-1L-myo-inositol + diphosphate</text>
        <dbReference type="Rhea" id="RHEA:30647"/>
        <dbReference type="ChEBI" id="CHEBI:15378"/>
        <dbReference type="ChEBI" id="CHEBI:33019"/>
        <dbReference type="ChEBI" id="CHEBI:37563"/>
        <dbReference type="ChEBI" id="CHEBI:58401"/>
        <dbReference type="ChEBI" id="CHEBI:62573"/>
        <dbReference type="EC" id="2.7.7.74"/>
    </reaction>
</comment>
<evidence type="ECO:0000256" key="8">
    <source>
        <dbReference type="ARBA" id="ARBA00022695"/>
    </source>
</evidence>
<dbReference type="InterPro" id="IPR050065">
    <property type="entry name" value="GlmU-like"/>
</dbReference>
<feature type="domain" description="MobA-like NTP transferase" evidence="12">
    <location>
        <begin position="3"/>
        <end position="101"/>
    </location>
</feature>
<keyword evidence="8" id="KW-0548">Nucleotidyltransferase</keyword>
<evidence type="ECO:0000256" key="10">
    <source>
        <dbReference type="RuleBase" id="RU003750"/>
    </source>
</evidence>
<dbReference type="Pfam" id="PF01066">
    <property type="entry name" value="CDP-OH_P_transf"/>
    <property type="match status" value="1"/>
</dbReference>
<dbReference type="OrthoDB" id="9803871at2"/>
<dbReference type="HOGENOM" id="CLU_643435_0_0_0"/>
<feature type="transmembrane region" description="Helical" evidence="11">
    <location>
        <begin position="256"/>
        <end position="277"/>
    </location>
</feature>
<evidence type="ECO:0000259" key="12">
    <source>
        <dbReference type="Pfam" id="PF12804"/>
    </source>
</evidence>
<evidence type="ECO:0000256" key="4">
    <source>
        <dbReference type="ARBA" id="ARBA00012504"/>
    </source>
</evidence>
<keyword evidence="11" id="KW-0812">Transmembrane</keyword>
<organism evidence="13 14">
    <name type="scientific">Persephonella marina (strain DSM 14350 / EX-H1)</name>
    <dbReference type="NCBI Taxonomy" id="123214"/>
    <lineage>
        <taxon>Bacteria</taxon>
        <taxon>Pseudomonadati</taxon>
        <taxon>Aquificota</taxon>
        <taxon>Aquificia</taxon>
        <taxon>Aquificales</taxon>
        <taxon>Hydrogenothermaceae</taxon>
        <taxon>Persephonella</taxon>
    </lineage>
</organism>
<dbReference type="EMBL" id="CP001230">
    <property type="protein sequence ID" value="ACO03093.1"/>
    <property type="molecule type" value="Genomic_DNA"/>
</dbReference>
<dbReference type="EC" id="2.7.8.34" evidence="5"/>
<keyword evidence="7 10" id="KW-0808">Transferase</keyword>
<accession>C0QSN6</accession>
<evidence type="ECO:0000313" key="13">
    <source>
        <dbReference type="EMBL" id="ACO03093.1"/>
    </source>
</evidence>
<comment type="similarity">
    <text evidence="3">In the N-terminal section; belongs to the MobA family.</text>
</comment>
<feature type="transmembrane region" description="Helical" evidence="11">
    <location>
        <begin position="389"/>
        <end position="409"/>
    </location>
</feature>
<dbReference type="PROSITE" id="PS00379">
    <property type="entry name" value="CDP_ALCOHOL_P_TRANSF"/>
    <property type="match status" value="1"/>
</dbReference>
<sequence length="411" mass="47463">MKAVILAAGYGKRMGGDTPKPLVELYGLPLIEHKIRKLDGYEIIVVYHDERIKDHIQKRFPRIKLVYNPYPERENGYSLYCVKDLIKEGESFILLMADHYYDEGFYRDINPINQTTVYVSAKCYQEDEATKVKVQGDKVIKIGKGIDDYDYFDTGFFVCSYESLVYAERAVSQREKVKLSDIMQLLADDGRLSYKVMDEFWIDIDTKEDLKKAEEFIRRSLIKPTDGIISKFLNRKISTRITPFLLRYDFITPNRITVFVSLLGFLTSVLFYFKYYLLAGIMTQIVSIIDGCDGEVARIKNLSSRFGAVLDSVLDRYVDIFIISAIFLSIEKDIFLSLSFIPALTGSVLVSYVSHLSGWRPYLATRDIRLFLVMVFSILFSLYENMIYAFFAVIAVITHVSVIFTLLRLRS</sequence>